<dbReference type="SMART" id="SM01381">
    <property type="entry name" value="7TM_GPCR_Srsx"/>
    <property type="match status" value="1"/>
</dbReference>
<keyword evidence="8 10" id="KW-0675">Receptor</keyword>
<evidence type="ECO:0000256" key="8">
    <source>
        <dbReference type="ARBA" id="ARBA00023170"/>
    </source>
</evidence>
<evidence type="ECO:0000256" key="9">
    <source>
        <dbReference type="ARBA" id="ARBA00023224"/>
    </source>
</evidence>
<name>A0A4Y2EZC1_ARAVE</name>
<keyword evidence="7 11" id="KW-0472">Membrane</keyword>
<reference evidence="13 14" key="1">
    <citation type="journal article" date="2019" name="Sci. Rep.">
        <title>Orb-weaving spider Araneus ventricosus genome elucidates the spidroin gene catalogue.</title>
        <authorList>
            <person name="Kono N."/>
            <person name="Nakamura H."/>
            <person name="Ohtoshi R."/>
            <person name="Moran D.A.P."/>
            <person name="Shinohara A."/>
            <person name="Yoshida Y."/>
            <person name="Fujiwara M."/>
            <person name="Mori M."/>
            <person name="Tomita M."/>
            <person name="Arakawa K."/>
        </authorList>
    </citation>
    <scope>NUCLEOTIDE SEQUENCE [LARGE SCALE GENOMIC DNA]</scope>
</reference>
<dbReference type="InterPro" id="IPR017452">
    <property type="entry name" value="GPCR_Rhodpsn_7TM"/>
</dbReference>
<feature type="transmembrane region" description="Helical" evidence="11">
    <location>
        <begin position="299"/>
        <end position="319"/>
    </location>
</feature>
<comment type="subcellular location">
    <subcellularLocation>
        <location evidence="1">Cell membrane</location>
        <topology evidence="1">Multi-pass membrane protein</topology>
    </subcellularLocation>
</comment>
<keyword evidence="14" id="KW-1185">Reference proteome</keyword>
<organism evidence="13 14">
    <name type="scientific">Araneus ventricosus</name>
    <name type="common">Orbweaver spider</name>
    <name type="synonym">Epeira ventricosa</name>
    <dbReference type="NCBI Taxonomy" id="182803"/>
    <lineage>
        <taxon>Eukaryota</taxon>
        <taxon>Metazoa</taxon>
        <taxon>Ecdysozoa</taxon>
        <taxon>Arthropoda</taxon>
        <taxon>Chelicerata</taxon>
        <taxon>Arachnida</taxon>
        <taxon>Araneae</taxon>
        <taxon>Araneomorphae</taxon>
        <taxon>Entelegynae</taxon>
        <taxon>Araneoidea</taxon>
        <taxon>Araneidae</taxon>
        <taxon>Araneus</taxon>
    </lineage>
</organism>
<proteinExistence type="inferred from homology"/>
<accession>A0A4Y2EZC1</accession>
<dbReference type="GO" id="GO:0005886">
    <property type="term" value="C:plasma membrane"/>
    <property type="evidence" value="ECO:0007669"/>
    <property type="project" value="UniProtKB-SubCell"/>
</dbReference>
<evidence type="ECO:0000256" key="4">
    <source>
        <dbReference type="ARBA" id="ARBA00022692"/>
    </source>
</evidence>
<dbReference type="PRINTS" id="PR00237">
    <property type="entry name" value="GPCRRHODOPSN"/>
</dbReference>
<dbReference type="SUPFAM" id="SSF81321">
    <property type="entry name" value="Family A G protein-coupled receptor-like"/>
    <property type="match status" value="1"/>
</dbReference>
<dbReference type="OrthoDB" id="10044919at2759"/>
<dbReference type="PANTHER" id="PTHR24228:SF63">
    <property type="entry name" value="G-PROTEIN COUPLED RECEPTOR MOODY"/>
    <property type="match status" value="1"/>
</dbReference>
<feature type="transmembrane region" description="Helical" evidence="11">
    <location>
        <begin position="331"/>
        <end position="350"/>
    </location>
</feature>
<keyword evidence="6 10" id="KW-0297">G-protein coupled receptor</keyword>
<dbReference type="CDD" id="cd15210">
    <property type="entry name" value="7tmA_GPR84-like"/>
    <property type="match status" value="1"/>
</dbReference>
<evidence type="ECO:0000259" key="12">
    <source>
        <dbReference type="PROSITE" id="PS50262"/>
    </source>
</evidence>
<keyword evidence="3" id="KW-1003">Cell membrane</keyword>
<evidence type="ECO:0000313" key="13">
    <source>
        <dbReference type="EMBL" id="GBM33194.1"/>
    </source>
</evidence>
<evidence type="ECO:0000256" key="6">
    <source>
        <dbReference type="ARBA" id="ARBA00023040"/>
    </source>
</evidence>
<keyword evidence="4 10" id="KW-0812">Transmembrane</keyword>
<dbReference type="Pfam" id="PF00001">
    <property type="entry name" value="7tm_1"/>
    <property type="match status" value="1"/>
</dbReference>
<comment type="similarity">
    <text evidence="2 10">Belongs to the G-protein coupled receptor 1 family.</text>
</comment>
<dbReference type="InterPro" id="IPR000276">
    <property type="entry name" value="GPCR_Rhodpsn"/>
</dbReference>
<dbReference type="Proteomes" id="UP000499080">
    <property type="component" value="Unassembled WGS sequence"/>
</dbReference>
<evidence type="ECO:0000313" key="14">
    <source>
        <dbReference type="Proteomes" id="UP000499080"/>
    </source>
</evidence>
<evidence type="ECO:0000256" key="1">
    <source>
        <dbReference type="ARBA" id="ARBA00004651"/>
    </source>
</evidence>
<keyword evidence="9 10" id="KW-0807">Transducer</keyword>
<sequence length="416" mass="47388">MKVVSKSVLKVKLKTIHESKLKVKPVTYLFKLFILKTRNKRGLQHSEMTFPAENWPSMDSVTTLPSILERRGLLYFSAFCVILIIIVGLTGNALTIIALVRCPRVRSATAAFIISLSVADFIFCCINLPFSASRFINHKWVHGDTLCVLFPFLRYVNVGLSLLSITAIAINRYILIVHPSLYAKVYRKRYIALMIIFIWCFATAMILPTLLGKWGRFGYDEAILNCSILEVNGRSSKTFLFVFGFLVPCIAIAICYARIFWVVRRSRTRIQKHSSSETSAQRKDREAKRRKEEWRVTRMVLIIFCSFLVCYLPITIVKVSDQDVKRPELHIMGYLLIYLSACINPVIYGITNKQYRQAYKTVLLCRRPRALSFSGGNQPQQQHDDSTGVRTTISLVTSLPSVSCGPDSVFVEEKSV</sequence>
<evidence type="ECO:0000256" key="7">
    <source>
        <dbReference type="ARBA" id="ARBA00023136"/>
    </source>
</evidence>
<evidence type="ECO:0000256" key="11">
    <source>
        <dbReference type="SAM" id="Phobius"/>
    </source>
</evidence>
<keyword evidence="5 11" id="KW-1133">Transmembrane helix</keyword>
<feature type="transmembrane region" description="Helical" evidence="11">
    <location>
        <begin position="239"/>
        <end position="263"/>
    </location>
</feature>
<dbReference type="FunFam" id="1.20.1070.10:FF:000312">
    <property type="entry name" value="protein trapped in endoderm-1"/>
    <property type="match status" value="1"/>
</dbReference>
<comment type="caution">
    <text evidence="13">The sequence shown here is derived from an EMBL/GenBank/DDBJ whole genome shotgun (WGS) entry which is preliminary data.</text>
</comment>
<evidence type="ECO:0000256" key="3">
    <source>
        <dbReference type="ARBA" id="ARBA00022475"/>
    </source>
</evidence>
<dbReference type="EMBL" id="BGPR01000727">
    <property type="protein sequence ID" value="GBM33194.1"/>
    <property type="molecule type" value="Genomic_DNA"/>
</dbReference>
<protein>
    <submittedName>
        <fullName evidence="13">G-protein coupled receptor moody</fullName>
    </submittedName>
</protein>
<feature type="transmembrane region" description="Helical" evidence="11">
    <location>
        <begin position="112"/>
        <end position="132"/>
    </location>
</feature>
<dbReference type="PANTHER" id="PTHR24228">
    <property type="entry name" value="B2 BRADYKININ RECEPTOR/ANGIOTENSIN II RECEPTOR"/>
    <property type="match status" value="1"/>
</dbReference>
<dbReference type="GO" id="GO:0004930">
    <property type="term" value="F:G protein-coupled receptor activity"/>
    <property type="evidence" value="ECO:0007669"/>
    <property type="project" value="UniProtKB-KW"/>
</dbReference>
<dbReference type="Gene3D" id="1.20.1070.10">
    <property type="entry name" value="Rhodopsin 7-helix transmembrane proteins"/>
    <property type="match status" value="1"/>
</dbReference>
<feature type="transmembrane region" description="Helical" evidence="11">
    <location>
        <begin position="73"/>
        <end position="100"/>
    </location>
</feature>
<gene>
    <name evidence="13" type="primary">moody_0</name>
    <name evidence="13" type="ORF">AVEN_251611_1</name>
</gene>
<evidence type="ECO:0000256" key="5">
    <source>
        <dbReference type="ARBA" id="ARBA00022989"/>
    </source>
</evidence>
<dbReference type="AlphaFoldDB" id="A0A4Y2EZC1"/>
<evidence type="ECO:0000256" key="2">
    <source>
        <dbReference type="ARBA" id="ARBA00010663"/>
    </source>
</evidence>
<evidence type="ECO:0000256" key="10">
    <source>
        <dbReference type="RuleBase" id="RU000688"/>
    </source>
</evidence>
<dbReference type="PROSITE" id="PS50262">
    <property type="entry name" value="G_PROTEIN_RECEP_F1_2"/>
    <property type="match status" value="1"/>
</dbReference>
<feature type="domain" description="G-protein coupled receptors family 1 profile" evidence="12">
    <location>
        <begin position="91"/>
        <end position="348"/>
    </location>
</feature>
<feature type="transmembrane region" description="Helical" evidence="11">
    <location>
        <begin position="190"/>
        <end position="211"/>
    </location>
</feature>
<feature type="transmembrane region" description="Helical" evidence="11">
    <location>
        <begin position="152"/>
        <end position="170"/>
    </location>
</feature>
<dbReference type="PROSITE" id="PS00237">
    <property type="entry name" value="G_PROTEIN_RECEP_F1_1"/>
    <property type="match status" value="1"/>
</dbReference>